<dbReference type="CDD" id="cd17316">
    <property type="entry name" value="MFS_SV2_like"/>
    <property type="match status" value="1"/>
</dbReference>
<evidence type="ECO:0000256" key="1">
    <source>
        <dbReference type="ARBA" id="ARBA00004651"/>
    </source>
</evidence>
<keyword evidence="3 6" id="KW-0812">Transmembrane</keyword>
<dbReference type="InterPro" id="IPR020846">
    <property type="entry name" value="MFS_dom"/>
</dbReference>
<sequence>MSRTTVTVRPPMAFAAIADRLDRMPITPMHRRLTAVIGVGLLFDTYENNLSGTISKVLQGDFSFGGTTLKLVIASAFLGQFVGAIVLGRLADRIGRRRAFLANLALYSGFSLLGAFAPNAGWLIATRFLAGVGIGAEQTLSDCYLADVLPASQRGRFTSWAYTLAYCGVPVVGFAALWLVPLTPLGIAGWRWLFVIGSAGSALVWIRRRRLIESPRWLASRGRIAEAERLLERMEGSAADRGRPEPAAAAAPVAPAPIAPAPAAVTPAALTPAVPVPAVPVPAAPVPATPAPDAAAGAAAQPRPGLRLIFEPEYRRRTAVLWAVCVLSVVGYYGFGSLAPLILAAKGYGIVQGLGYTALSFLGYPVGSALTLPLVDRVERRVLIAVSACLMTALGMGFALVHSSLWLIACGFGYTLVSNVFSNGSHVYMAEQYPTSIRSTAAGLAYSLSKLSAGVLPFALLPVLTTYGAGPALALVGAAMALLALLVATLAPRSTGTPVDAAPR</sequence>
<gene>
    <name evidence="8" type="ORF">POF43_027185</name>
</gene>
<keyword evidence="9" id="KW-1185">Reference proteome</keyword>
<name>A0ABT6W7K5_9ACTN</name>
<evidence type="ECO:0000256" key="6">
    <source>
        <dbReference type="SAM" id="Phobius"/>
    </source>
</evidence>
<feature type="transmembrane region" description="Helical" evidence="6">
    <location>
        <begin position="99"/>
        <end position="116"/>
    </location>
</feature>
<dbReference type="PANTHER" id="PTHR23511:SF34">
    <property type="entry name" value="SYNAPTIC VESICLE GLYCOPROTEIN 2"/>
    <property type="match status" value="1"/>
</dbReference>
<feature type="transmembrane region" description="Helical" evidence="6">
    <location>
        <begin position="187"/>
        <end position="206"/>
    </location>
</feature>
<feature type="transmembrane region" description="Helical" evidence="6">
    <location>
        <begin position="472"/>
        <end position="491"/>
    </location>
</feature>
<dbReference type="InterPro" id="IPR036259">
    <property type="entry name" value="MFS_trans_sf"/>
</dbReference>
<dbReference type="InterPro" id="IPR005829">
    <property type="entry name" value="Sugar_transporter_CS"/>
</dbReference>
<keyword evidence="5 6" id="KW-0472">Membrane</keyword>
<feature type="transmembrane region" description="Helical" evidence="6">
    <location>
        <begin position="354"/>
        <end position="375"/>
    </location>
</feature>
<proteinExistence type="predicted"/>
<keyword evidence="2" id="KW-0813">Transport</keyword>
<evidence type="ECO:0000256" key="5">
    <source>
        <dbReference type="ARBA" id="ARBA00023136"/>
    </source>
</evidence>
<organism evidence="8 9">
    <name type="scientific">Streptantibioticus silvisoli</name>
    <dbReference type="NCBI Taxonomy" id="2705255"/>
    <lineage>
        <taxon>Bacteria</taxon>
        <taxon>Bacillati</taxon>
        <taxon>Actinomycetota</taxon>
        <taxon>Actinomycetes</taxon>
        <taxon>Kitasatosporales</taxon>
        <taxon>Streptomycetaceae</taxon>
        <taxon>Streptantibioticus</taxon>
    </lineage>
</organism>
<dbReference type="InterPro" id="IPR011701">
    <property type="entry name" value="MFS"/>
</dbReference>
<evidence type="ECO:0000313" key="8">
    <source>
        <dbReference type="EMBL" id="MDI5966370.1"/>
    </source>
</evidence>
<feature type="transmembrane region" description="Helical" evidence="6">
    <location>
        <begin position="68"/>
        <end position="87"/>
    </location>
</feature>
<dbReference type="RefSeq" id="WP_282704804.1">
    <property type="nucleotide sequence ID" value="NZ_JAAGKO020000050.1"/>
</dbReference>
<reference evidence="8 9" key="1">
    <citation type="submission" date="2023-05" db="EMBL/GenBank/DDBJ databases">
        <title>Streptantibioticus silvisoli sp. nov., acidotolerant actinomycetes 1 from pine litter.</title>
        <authorList>
            <person name="Swiecimska M."/>
            <person name="Golinska P."/>
            <person name="Sangal V."/>
            <person name="Wachnowicz B."/>
            <person name="Goodfellow M."/>
        </authorList>
    </citation>
    <scope>NUCLEOTIDE SEQUENCE [LARGE SCALE GENOMIC DNA]</scope>
    <source>
        <strain evidence="8 9">SL54</strain>
    </source>
</reference>
<dbReference type="EMBL" id="JAAGKO020000050">
    <property type="protein sequence ID" value="MDI5966370.1"/>
    <property type="molecule type" value="Genomic_DNA"/>
</dbReference>
<evidence type="ECO:0000256" key="2">
    <source>
        <dbReference type="ARBA" id="ARBA00022448"/>
    </source>
</evidence>
<feature type="transmembrane region" description="Helical" evidence="6">
    <location>
        <begin position="382"/>
        <end position="400"/>
    </location>
</feature>
<evidence type="ECO:0000256" key="4">
    <source>
        <dbReference type="ARBA" id="ARBA00022989"/>
    </source>
</evidence>
<dbReference type="PROSITE" id="PS50850">
    <property type="entry name" value="MFS"/>
    <property type="match status" value="1"/>
</dbReference>
<dbReference type="PANTHER" id="PTHR23511">
    <property type="entry name" value="SYNAPTIC VESICLE GLYCOPROTEIN 2"/>
    <property type="match status" value="1"/>
</dbReference>
<dbReference type="Pfam" id="PF07690">
    <property type="entry name" value="MFS_1"/>
    <property type="match status" value="1"/>
</dbReference>
<dbReference type="PROSITE" id="PS00216">
    <property type="entry name" value="SUGAR_TRANSPORT_1"/>
    <property type="match status" value="1"/>
</dbReference>
<feature type="domain" description="Major facilitator superfamily (MFS) profile" evidence="7">
    <location>
        <begin position="33"/>
        <end position="495"/>
    </location>
</feature>
<feature type="transmembrane region" description="Helical" evidence="6">
    <location>
        <begin position="160"/>
        <end position="181"/>
    </location>
</feature>
<feature type="transmembrane region" description="Helical" evidence="6">
    <location>
        <begin position="441"/>
        <end position="460"/>
    </location>
</feature>
<feature type="transmembrane region" description="Helical" evidence="6">
    <location>
        <begin position="319"/>
        <end position="342"/>
    </location>
</feature>
<dbReference type="Gene3D" id="1.20.1250.20">
    <property type="entry name" value="MFS general substrate transporter like domains"/>
    <property type="match status" value="1"/>
</dbReference>
<evidence type="ECO:0000259" key="7">
    <source>
        <dbReference type="PROSITE" id="PS50850"/>
    </source>
</evidence>
<comment type="subcellular location">
    <subcellularLocation>
        <location evidence="1">Cell membrane</location>
        <topology evidence="1">Multi-pass membrane protein</topology>
    </subcellularLocation>
</comment>
<protein>
    <submittedName>
        <fullName evidence="8">MFS transporter</fullName>
    </submittedName>
</protein>
<accession>A0ABT6W7K5</accession>
<feature type="transmembrane region" description="Helical" evidence="6">
    <location>
        <begin position="406"/>
        <end position="429"/>
    </location>
</feature>
<dbReference type="SUPFAM" id="SSF103473">
    <property type="entry name" value="MFS general substrate transporter"/>
    <property type="match status" value="1"/>
</dbReference>
<comment type="caution">
    <text evidence="8">The sequence shown here is derived from an EMBL/GenBank/DDBJ whole genome shotgun (WGS) entry which is preliminary data.</text>
</comment>
<evidence type="ECO:0000313" key="9">
    <source>
        <dbReference type="Proteomes" id="UP001156398"/>
    </source>
</evidence>
<keyword evidence="4 6" id="KW-1133">Transmembrane helix</keyword>
<evidence type="ECO:0000256" key="3">
    <source>
        <dbReference type="ARBA" id="ARBA00022692"/>
    </source>
</evidence>
<dbReference type="Proteomes" id="UP001156398">
    <property type="component" value="Unassembled WGS sequence"/>
</dbReference>